<evidence type="ECO:0000256" key="9">
    <source>
        <dbReference type="SAM" id="Phobius"/>
    </source>
</evidence>
<keyword evidence="3" id="KW-1003">Cell membrane</keyword>
<dbReference type="Pfam" id="PF00664">
    <property type="entry name" value="ABC_membrane"/>
    <property type="match status" value="1"/>
</dbReference>
<dbReference type="PANTHER" id="PTHR43394:SF1">
    <property type="entry name" value="ATP-BINDING CASSETTE SUB-FAMILY B MEMBER 10, MITOCHONDRIAL"/>
    <property type="match status" value="1"/>
</dbReference>
<dbReference type="GO" id="GO:0016887">
    <property type="term" value="F:ATP hydrolysis activity"/>
    <property type="evidence" value="ECO:0007669"/>
    <property type="project" value="InterPro"/>
</dbReference>
<organism evidence="12 13">
    <name type="scientific">Tenacibaculum singaporense</name>
    <dbReference type="NCBI Taxonomy" id="2358479"/>
    <lineage>
        <taxon>Bacteria</taxon>
        <taxon>Pseudomonadati</taxon>
        <taxon>Bacteroidota</taxon>
        <taxon>Flavobacteriia</taxon>
        <taxon>Flavobacteriales</taxon>
        <taxon>Flavobacteriaceae</taxon>
        <taxon>Tenacibaculum</taxon>
    </lineage>
</organism>
<feature type="transmembrane region" description="Helical" evidence="9">
    <location>
        <begin position="63"/>
        <end position="84"/>
    </location>
</feature>
<keyword evidence="13" id="KW-1185">Reference proteome</keyword>
<sequence>MKALQYLNKYFVKYKWRLLLGILITILSKILTLKIPNFVGDSLNVVEDYQLGKITELSEVKSILFTNILLIVGVTLLGGFFTFLMRQTIIVMSRLIEFDLKNEIYQQYQRLSLNFYKQNRTGDLMNRISEDVSKVRMYFGPAIMYSLNMLVSFAVGFTQMYAISPKLTLYTMIPFPVLSVSVFVLSKQINKRSTVVQQYLSKLTTFNQEFFSGINVVKSYAIESAVIKNFDTLADASKDKNINLYKVQALFFPLMILLIGISNIIVLYVGGTLYINEEIQVGAIGAFVMYVNILTWPVAVVGWVTSMVQQAEASQERINEFLEQVPEIENANEEETAIEGDIEFNHVSLTYEDTNITALKDVSFRVEKGETLAILGKTGSGKSSIINLVSRLYDTTGGTVLMDGKDIKACNLYDIRNQIGFVPQEPFLFSDTIENNIKFGKEDATEEEIIEAAKNAVIHDNIIDFKQGYKTILGERGVTLSGGQKQRTSIARAIIKDPKILIFDDCLSAVDTETEERILSNLERVSSDKTTIIISHRVSSAKNADKIIVLNEGRIIQQGVHNQLVKQEGYYKELYEQQLLEKEI</sequence>
<dbReference type="CDD" id="cd18541">
    <property type="entry name" value="ABC_6TM_TmrB_like"/>
    <property type="match status" value="1"/>
</dbReference>
<keyword evidence="7 9" id="KW-1133">Transmembrane helix</keyword>
<dbReference type="GO" id="GO:0015421">
    <property type="term" value="F:ABC-type oligopeptide transporter activity"/>
    <property type="evidence" value="ECO:0007669"/>
    <property type="project" value="TreeGrafter"/>
</dbReference>
<evidence type="ECO:0000256" key="3">
    <source>
        <dbReference type="ARBA" id="ARBA00022475"/>
    </source>
</evidence>
<evidence type="ECO:0000259" key="10">
    <source>
        <dbReference type="PROSITE" id="PS50893"/>
    </source>
</evidence>
<dbReference type="KEGG" id="tsig:D6T69_12835"/>
<dbReference type="RefSeq" id="WP_125068091.1">
    <property type="nucleotide sequence ID" value="NZ_CP032548.1"/>
</dbReference>
<dbReference type="InterPro" id="IPR011527">
    <property type="entry name" value="ABC1_TM_dom"/>
</dbReference>
<evidence type="ECO:0000256" key="7">
    <source>
        <dbReference type="ARBA" id="ARBA00022989"/>
    </source>
</evidence>
<dbReference type="Pfam" id="PF00005">
    <property type="entry name" value="ABC_tran"/>
    <property type="match status" value="1"/>
</dbReference>
<evidence type="ECO:0000256" key="2">
    <source>
        <dbReference type="ARBA" id="ARBA00022448"/>
    </source>
</evidence>
<evidence type="ECO:0000256" key="8">
    <source>
        <dbReference type="ARBA" id="ARBA00023136"/>
    </source>
</evidence>
<keyword evidence="4 9" id="KW-0812">Transmembrane</keyword>
<keyword evidence="5" id="KW-0547">Nucleotide-binding</keyword>
<dbReference type="InterPro" id="IPR039421">
    <property type="entry name" value="Type_1_exporter"/>
</dbReference>
<protein>
    <submittedName>
        <fullName evidence="12">ABC transporter ATP-binding protein</fullName>
    </submittedName>
</protein>
<evidence type="ECO:0000256" key="5">
    <source>
        <dbReference type="ARBA" id="ARBA00022741"/>
    </source>
</evidence>
<feature type="domain" description="ABC transmembrane type-1" evidence="11">
    <location>
        <begin position="19"/>
        <end position="310"/>
    </location>
</feature>
<dbReference type="InterPro" id="IPR003439">
    <property type="entry name" value="ABC_transporter-like_ATP-bd"/>
</dbReference>
<evidence type="ECO:0000256" key="6">
    <source>
        <dbReference type="ARBA" id="ARBA00022840"/>
    </source>
</evidence>
<dbReference type="Proteomes" id="UP000274593">
    <property type="component" value="Chromosome"/>
</dbReference>
<dbReference type="SMART" id="SM00382">
    <property type="entry name" value="AAA"/>
    <property type="match status" value="1"/>
</dbReference>
<reference evidence="12 13" key="1">
    <citation type="submission" date="2018-09" db="EMBL/GenBank/DDBJ databases">
        <title>Insights into the microbiota of Asian seabass (Lates calcarifer) with tenacibaculosis symptoms and description of sp. nov. Tenacibaculum singaporense.</title>
        <authorList>
            <person name="Miyake S."/>
            <person name="Soh M."/>
            <person name="Azman M.N."/>
            <person name="Ngoh S.Y."/>
            <person name="Orban L."/>
        </authorList>
    </citation>
    <scope>NUCLEOTIDE SEQUENCE [LARGE SCALE GENOMIC DNA]</scope>
    <source>
        <strain evidence="12 13">DSM 106434</strain>
    </source>
</reference>
<dbReference type="InterPro" id="IPR027417">
    <property type="entry name" value="P-loop_NTPase"/>
</dbReference>
<evidence type="ECO:0000256" key="4">
    <source>
        <dbReference type="ARBA" id="ARBA00022692"/>
    </source>
</evidence>
<feature type="transmembrane region" description="Helical" evidence="9">
    <location>
        <begin position="142"/>
        <end position="161"/>
    </location>
</feature>
<keyword evidence="8 9" id="KW-0472">Membrane</keyword>
<dbReference type="PROSITE" id="PS50893">
    <property type="entry name" value="ABC_TRANSPORTER_2"/>
    <property type="match status" value="1"/>
</dbReference>
<feature type="domain" description="ABC transporter" evidence="10">
    <location>
        <begin position="342"/>
        <end position="577"/>
    </location>
</feature>
<evidence type="ECO:0000313" key="13">
    <source>
        <dbReference type="Proteomes" id="UP000274593"/>
    </source>
</evidence>
<dbReference type="GO" id="GO:0005886">
    <property type="term" value="C:plasma membrane"/>
    <property type="evidence" value="ECO:0007669"/>
    <property type="project" value="UniProtKB-SubCell"/>
</dbReference>
<dbReference type="AlphaFoldDB" id="A0A3Q8RT55"/>
<accession>A0A3Q8RT55</accession>
<dbReference type="GO" id="GO:0005524">
    <property type="term" value="F:ATP binding"/>
    <property type="evidence" value="ECO:0007669"/>
    <property type="project" value="UniProtKB-KW"/>
</dbReference>
<dbReference type="Gene3D" id="3.40.50.300">
    <property type="entry name" value="P-loop containing nucleotide triphosphate hydrolases"/>
    <property type="match status" value="1"/>
</dbReference>
<evidence type="ECO:0000256" key="1">
    <source>
        <dbReference type="ARBA" id="ARBA00004651"/>
    </source>
</evidence>
<dbReference type="FunFam" id="3.40.50.300:FF:000221">
    <property type="entry name" value="Multidrug ABC transporter ATP-binding protein"/>
    <property type="match status" value="1"/>
</dbReference>
<dbReference type="InterPro" id="IPR003593">
    <property type="entry name" value="AAA+_ATPase"/>
</dbReference>
<keyword evidence="6 12" id="KW-0067">ATP-binding</keyword>
<evidence type="ECO:0000313" key="12">
    <source>
        <dbReference type="EMBL" id="AZJ36363.1"/>
    </source>
</evidence>
<proteinExistence type="predicted"/>
<dbReference type="Gene3D" id="1.20.1560.10">
    <property type="entry name" value="ABC transporter type 1, transmembrane domain"/>
    <property type="match status" value="1"/>
</dbReference>
<dbReference type="SUPFAM" id="SSF90123">
    <property type="entry name" value="ABC transporter transmembrane region"/>
    <property type="match status" value="1"/>
</dbReference>
<gene>
    <name evidence="12" type="ORF">D6T69_12835</name>
</gene>
<dbReference type="SUPFAM" id="SSF52540">
    <property type="entry name" value="P-loop containing nucleoside triphosphate hydrolases"/>
    <property type="match status" value="1"/>
</dbReference>
<keyword evidence="2" id="KW-0813">Transport</keyword>
<name>A0A3Q8RT55_9FLAO</name>
<feature type="transmembrane region" description="Helical" evidence="9">
    <location>
        <begin position="250"/>
        <end position="275"/>
    </location>
</feature>
<dbReference type="PROSITE" id="PS50929">
    <property type="entry name" value="ABC_TM1F"/>
    <property type="match status" value="1"/>
</dbReference>
<evidence type="ECO:0000259" key="11">
    <source>
        <dbReference type="PROSITE" id="PS50929"/>
    </source>
</evidence>
<comment type="subcellular location">
    <subcellularLocation>
        <location evidence="1">Cell membrane</location>
        <topology evidence="1">Multi-pass membrane protein</topology>
    </subcellularLocation>
</comment>
<dbReference type="InterPro" id="IPR036640">
    <property type="entry name" value="ABC1_TM_sf"/>
</dbReference>
<dbReference type="PANTHER" id="PTHR43394">
    <property type="entry name" value="ATP-DEPENDENT PERMEASE MDL1, MITOCHONDRIAL"/>
    <property type="match status" value="1"/>
</dbReference>
<dbReference type="EMBL" id="CP032548">
    <property type="protein sequence ID" value="AZJ36363.1"/>
    <property type="molecule type" value="Genomic_DNA"/>
</dbReference>
<feature type="transmembrane region" description="Helical" evidence="9">
    <location>
        <begin position="281"/>
        <end position="304"/>
    </location>
</feature>
<feature type="transmembrane region" description="Helical" evidence="9">
    <location>
        <begin position="167"/>
        <end position="185"/>
    </location>
</feature>